<evidence type="ECO:0000256" key="6">
    <source>
        <dbReference type="ARBA" id="ARBA00022777"/>
    </source>
</evidence>
<evidence type="ECO:0000256" key="8">
    <source>
        <dbReference type="ARBA" id="ARBA00047899"/>
    </source>
</evidence>
<feature type="compositionally biased region" description="Polar residues" evidence="11">
    <location>
        <begin position="999"/>
        <end position="1012"/>
    </location>
</feature>
<dbReference type="PANTHER" id="PTHR48012">
    <property type="entry name" value="STERILE20-LIKE KINASE, ISOFORM B-RELATED"/>
    <property type="match status" value="1"/>
</dbReference>
<dbReference type="SMART" id="SM00220">
    <property type="entry name" value="S_TKc"/>
    <property type="match status" value="1"/>
</dbReference>
<dbReference type="InterPro" id="IPR000719">
    <property type="entry name" value="Prot_kinase_dom"/>
</dbReference>
<organism evidence="13 14">
    <name type="scientific">Nothophoma quercina</name>
    <dbReference type="NCBI Taxonomy" id="749835"/>
    <lineage>
        <taxon>Eukaryota</taxon>
        <taxon>Fungi</taxon>
        <taxon>Dikarya</taxon>
        <taxon>Ascomycota</taxon>
        <taxon>Pezizomycotina</taxon>
        <taxon>Dothideomycetes</taxon>
        <taxon>Pleosporomycetidae</taxon>
        <taxon>Pleosporales</taxon>
        <taxon>Pleosporineae</taxon>
        <taxon>Didymellaceae</taxon>
        <taxon>Nothophoma</taxon>
    </lineage>
</organism>
<protein>
    <recommendedName>
        <fullName evidence="2">non-specific serine/threonine protein kinase</fullName>
        <ecNumber evidence="2">2.7.11.1</ecNumber>
    </recommendedName>
</protein>
<comment type="caution">
    <text evidence="13">The sequence shown here is derived from an EMBL/GenBank/DDBJ whole genome shotgun (WGS) entry which is preliminary data.</text>
</comment>
<dbReference type="PROSITE" id="PS50011">
    <property type="entry name" value="PROTEIN_KINASE_DOM"/>
    <property type="match status" value="1"/>
</dbReference>
<evidence type="ECO:0000313" key="13">
    <source>
        <dbReference type="EMBL" id="KAL1594743.1"/>
    </source>
</evidence>
<keyword evidence="14" id="KW-1185">Reference proteome</keyword>
<evidence type="ECO:0000313" key="14">
    <source>
        <dbReference type="Proteomes" id="UP001521222"/>
    </source>
</evidence>
<dbReference type="Pfam" id="PF00069">
    <property type="entry name" value="Pkinase"/>
    <property type="match status" value="1"/>
</dbReference>
<evidence type="ECO:0000256" key="4">
    <source>
        <dbReference type="ARBA" id="ARBA00022679"/>
    </source>
</evidence>
<evidence type="ECO:0000256" key="1">
    <source>
        <dbReference type="ARBA" id="ARBA00008874"/>
    </source>
</evidence>
<feature type="region of interest" description="Disordered" evidence="11">
    <location>
        <begin position="1106"/>
        <end position="1176"/>
    </location>
</feature>
<dbReference type="EC" id="2.7.11.1" evidence="2"/>
<evidence type="ECO:0000256" key="2">
    <source>
        <dbReference type="ARBA" id="ARBA00012513"/>
    </source>
</evidence>
<dbReference type="Proteomes" id="UP001521222">
    <property type="component" value="Unassembled WGS sequence"/>
</dbReference>
<evidence type="ECO:0000256" key="11">
    <source>
        <dbReference type="SAM" id="MobiDB-lite"/>
    </source>
</evidence>
<name>A0ABR3QRF5_9PLEO</name>
<feature type="compositionally biased region" description="Low complexity" evidence="11">
    <location>
        <begin position="946"/>
        <end position="960"/>
    </location>
</feature>
<dbReference type="PANTHER" id="PTHR48012:SF10">
    <property type="entry name" value="FI20177P1"/>
    <property type="match status" value="1"/>
</dbReference>
<feature type="binding site" evidence="10">
    <location>
        <position position="276"/>
    </location>
    <ligand>
        <name>ATP</name>
        <dbReference type="ChEBI" id="CHEBI:30616"/>
    </ligand>
</feature>
<dbReference type="Gene3D" id="1.10.510.10">
    <property type="entry name" value="Transferase(Phosphotransferase) domain 1"/>
    <property type="match status" value="1"/>
</dbReference>
<accession>A0ABR3QRF5</accession>
<dbReference type="PROSITE" id="PS00108">
    <property type="entry name" value="PROTEIN_KINASE_ST"/>
    <property type="match status" value="1"/>
</dbReference>
<feature type="compositionally biased region" description="Polar residues" evidence="11">
    <location>
        <begin position="1069"/>
        <end position="1081"/>
    </location>
</feature>
<feature type="region of interest" description="Disordered" evidence="11">
    <location>
        <begin position="833"/>
        <end position="1085"/>
    </location>
</feature>
<dbReference type="SUPFAM" id="SSF56112">
    <property type="entry name" value="Protein kinase-like (PK-like)"/>
    <property type="match status" value="1"/>
</dbReference>
<feature type="compositionally biased region" description="Polar residues" evidence="11">
    <location>
        <begin position="1025"/>
        <end position="1037"/>
    </location>
</feature>
<keyword evidence="3" id="KW-0723">Serine/threonine-protein kinase</keyword>
<evidence type="ECO:0000256" key="5">
    <source>
        <dbReference type="ARBA" id="ARBA00022741"/>
    </source>
</evidence>
<feature type="compositionally biased region" description="Low complexity" evidence="11">
    <location>
        <begin position="1149"/>
        <end position="1159"/>
    </location>
</feature>
<keyword evidence="7 10" id="KW-0067">ATP-binding</keyword>
<sequence length="1250" mass="140197">MLNEDTIRALKRSKSNVEDLVPMGEKTPPRGSFSSTPRTRDTRAFSLTRLTDSMKRKGRSLSRSNSAIDKVAISSPIANPRSLLCPPTPTPTPTPTTNHFAASPSPLLSAKFSPSPREFSTASRPVIKHAYSISDPTNNHSPPTRPRIAVYVPSPLLPTASSFSSADTVIGSPLERIAETPFDCDHEEQVDLERVNSRLAKMDTVRNSLLPPAMVTGTKARAIQQAKEMETLVAERAKRSGDEPPQYDFHELIGKGAYGRVFKGKSRKTGGLVAIKIIDIDTVDYQEMTTKNLSETLKEIDILQQLRDSKARPYVNIIEEAKAVHNELWIISEYASGGSVATLMKPMAMLKDPGPGLPEKFIIPIARELALGLKYIHEAGVLHRDMKANNVLILEDGRVQLCDFGVSGTLEPQKSKRTTIVGTPFWMAPELQREWIKDADPHSLAKPREILYGSEVDIWAYGCTVYEMACGFPPHHRSAPFDLPNAGVPVLEGDRYSDELKDFVSFLLQPDPQDRPIPDEILEHVYLKDTTKMYPTVILVKLVEDYYNWEQQGGARQSLFNVFGAQAPDPLAPIADDDDDDDWTFSTSDEFEQEHAPQFSDPFVGGAGGQSFTGMGLPPVADMGRFEQLQARFKEESITRGQKRLNKLFDTQTTPYRYSMVDDDDNGKGRPPSDLVLRDFNPGAPNRETVIDLDFSLPSTDEMPSIDLGEVPTIKANRMKSLLREMEEEDAREIAREKELREQQERMEEDQLTKRATRDWKFPSAADNRKTQEWTFPSMEEEPQEPDNRKTMEWSFPAADPPNRKTMEWSFPAAEPPKPNRKTVEWTFDAAMAEAQYDAPRTRTSRRRETKEYQYPAATAPIDENRSTMDFSFPMRSPSPKRRQNGTMLDYSSQPTLGPGFHPSLRHAATEPPTDDFPRVSSDPNSPLRSSMIDLDMATVEDYRPSTSGSESTYTGSTYTNDNPFNLEDQVQLSQNNHRASFHMKSQSEPNHAVPGLLTPQQYDEQGLPTNQDPHHPSMHARGVSSVSQMQAQSKPPATSIPPLTHRPQRSQQIWDGWSHTHAYGLGSDDQSPPMSVTTDTSLEEEDVDELWDSFERLTLQQQRKYQSYGPLRSARRWENSSRDDSNDPRVTGLGLGSTVGSDTDDNYPYDSSSSSPPYAYHRHSRVSAGPNGRPLVDFPIPRGPDIEGLLGVESDPRVMQELLLKSAMDLRDGTRASRDLLRAMKLSEVEEEDVEVDQSTVRLPSRGRE</sequence>
<dbReference type="InterPro" id="IPR011009">
    <property type="entry name" value="Kinase-like_dom_sf"/>
</dbReference>
<gene>
    <name evidence="13" type="ORF">SLS59_008794</name>
</gene>
<dbReference type="InterPro" id="IPR017441">
    <property type="entry name" value="Protein_kinase_ATP_BS"/>
</dbReference>
<comment type="catalytic activity">
    <reaction evidence="9">
        <text>L-seryl-[protein] + ATP = O-phospho-L-seryl-[protein] + ADP + H(+)</text>
        <dbReference type="Rhea" id="RHEA:17989"/>
        <dbReference type="Rhea" id="RHEA-COMP:9863"/>
        <dbReference type="Rhea" id="RHEA-COMP:11604"/>
        <dbReference type="ChEBI" id="CHEBI:15378"/>
        <dbReference type="ChEBI" id="CHEBI:29999"/>
        <dbReference type="ChEBI" id="CHEBI:30616"/>
        <dbReference type="ChEBI" id="CHEBI:83421"/>
        <dbReference type="ChEBI" id="CHEBI:456216"/>
        <dbReference type="EC" id="2.7.11.1"/>
    </reaction>
</comment>
<dbReference type="EMBL" id="JAKIXB020000035">
    <property type="protein sequence ID" value="KAL1594743.1"/>
    <property type="molecule type" value="Genomic_DNA"/>
</dbReference>
<evidence type="ECO:0000256" key="10">
    <source>
        <dbReference type="PROSITE-ProRule" id="PRU10141"/>
    </source>
</evidence>
<evidence type="ECO:0000256" key="3">
    <source>
        <dbReference type="ARBA" id="ARBA00022527"/>
    </source>
</evidence>
<evidence type="ECO:0000259" key="12">
    <source>
        <dbReference type="PROSITE" id="PS50011"/>
    </source>
</evidence>
<feature type="compositionally biased region" description="Polar residues" evidence="11">
    <location>
        <begin position="961"/>
        <end position="990"/>
    </location>
</feature>
<feature type="domain" description="Protein kinase" evidence="12">
    <location>
        <begin position="247"/>
        <end position="527"/>
    </location>
</feature>
<evidence type="ECO:0000256" key="9">
    <source>
        <dbReference type="ARBA" id="ARBA00048679"/>
    </source>
</evidence>
<reference evidence="13 14" key="1">
    <citation type="submission" date="2024-02" db="EMBL/GenBank/DDBJ databases">
        <title>De novo assembly and annotation of 12 fungi associated with fruit tree decline syndrome in Ontario, Canada.</title>
        <authorList>
            <person name="Sulman M."/>
            <person name="Ellouze W."/>
            <person name="Ilyukhin E."/>
        </authorList>
    </citation>
    <scope>NUCLEOTIDE SEQUENCE [LARGE SCALE GENOMIC DNA]</scope>
    <source>
        <strain evidence="13 14">M97-236</strain>
    </source>
</reference>
<feature type="region of interest" description="Disordered" evidence="11">
    <location>
        <begin position="770"/>
        <end position="821"/>
    </location>
</feature>
<dbReference type="PROSITE" id="PS00107">
    <property type="entry name" value="PROTEIN_KINASE_ATP"/>
    <property type="match status" value="1"/>
</dbReference>
<dbReference type="InterPro" id="IPR008271">
    <property type="entry name" value="Ser/Thr_kinase_AS"/>
</dbReference>
<evidence type="ECO:0000256" key="7">
    <source>
        <dbReference type="ARBA" id="ARBA00022840"/>
    </source>
</evidence>
<feature type="compositionally biased region" description="Polar residues" evidence="11">
    <location>
        <begin position="885"/>
        <end position="896"/>
    </location>
</feature>
<feature type="compositionally biased region" description="Basic and acidic residues" evidence="11">
    <location>
        <begin position="1116"/>
        <end position="1128"/>
    </location>
</feature>
<keyword evidence="5 10" id="KW-0547">Nucleotide-binding</keyword>
<feature type="region of interest" description="Disordered" evidence="11">
    <location>
        <begin position="1"/>
        <end position="43"/>
    </location>
</feature>
<proteinExistence type="inferred from homology"/>
<comment type="similarity">
    <text evidence="1">Belongs to the protein kinase superfamily. STE Ser/Thr protein kinase family. STE20 subfamily.</text>
</comment>
<keyword evidence="4" id="KW-0808">Transferase</keyword>
<dbReference type="InterPro" id="IPR050629">
    <property type="entry name" value="STE20/SPS1-PAK"/>
</dbReference>
<keyword evidence="6" id="KW-0418">Kinase</keyword>
<comment type="catalytic activity">
    <reaction evidence="8">
        <text>L-threonyl-[protein] + ATP = O-phospho-L-threonyl-[protein] + ADP + H(+)</text>
        <dbReference type="Rhea" id="RHEA:46608"/>
        <dbReference type="Rhea" id="RHEA-COMP:11060"/>
        <dbReference type="Rhea" id="RHEA-COMP:11605"/>
        <dbReference type="ChEBI" id="CHEBI:15378"/>
        <dbReference type="ChEBI" id="CHEBI:30013"/>
        <dbReference type="ChEBI" id="CHEBI:30616"/>
        <dbReference type="ChEBI" id="CHEBI:61977"/>
        <dbReference type="ChEBI" id="CHEBI:456216"/>
        <dbReference type="EC" id="2.7.11.1"/>
    </reaction>
</comment>
<feature type="region of interest" description="Disordered" evidence="11">
    <location>
        <begin position="1231"/>
        <end position="1250"/>
    </location>
</feature>